<protein>
    <submittedName>
        <fullName evidence="4">MobF family relaxase</fullName>
    </submittedName>
</protein>
<evidence type="ECO:0000313" key="4">
    <source>
        <dbReference type="EMBL" id="MDD7961399.1"/>
    </source>
</evidence>
<comment type="caution">
    <text evidence="4">The sequence shown here is derived from an EMBL/GenBank/DDBJ whole genome shotgun (WGS) entry which is preliminary data.</text>
</comment>
<accession>A0ABT5SF61</accession>
<reference evidence="4 5" key="1">
    <citation type="submission" date="2023-02" db="EMBL/GenBank/DDBJ databases">
        <title>Study of novel species of the Microbacterium genus.</title>
        <authorList>
            <person name="Arroyo-Herrera I."/>
            <person name="Roman-Ponce B."/>
            <person name="Vasquez-Murrieta M.S."/>
        </authorList>
    </citation>
    <scope>NUCLEOTIDE SEQUENCE [LARGE SCALE GENOMIC DNA]</scope>
    <source>
        <strain evidence="4 5">NE1TT3</strain>
    </source>
</reference>
<evidence type="ECO:0000256" key="2">
    <source>
        <dbReference type="ARBA" id="ARBA00022840"/>
    </source>
</evidence>
<proteinExistence type="predicted"/>
<dbReference type="InterPro" id="IPR027417">
    <property type="entry name" value="P-loop_NTPase"/>
</dbReference>
<keyword evidence="1" id="KW-0547">Nucleotide-binding</keyword>
<dbReference type="Proteomes" id="UP001218170">
    <property type="component" value="Unassembled WGS sequence"/>
</dbReference>
<dbReference type="RefSeq" id="WP_274263903.1">
    <property type="nucleotide sequence ID" value="NZ_JAQZCI010000001.1"/>
</dbReference>
<sequence length="1003" mass="107887">MRGGLERWKRGVGSQGVRQALAYAFEGSCDSHLRTTVGVEALAAYGDVGRSGVTRYVVEAGVIRTDALDEQQLRRWVDGRAPETDERRGRDLTSPDADLILDGTINAPKSYSIAAMMNPDLAREFEALQDRLRDRIIMTWQSELNARRGAGGRIRESLHRIEVVELQHRRSRALDPHIHRHLWLNVKVLGEDGKWSNVDSRVAMKMQTVINAEGELAARTDPQWVSALARHGFTIAADGEIAELAHAVRPLSRRSTQIESNRAVLLAAWRSEHPGHEASPDESHRIDRLAWAKARPNKPGEVDEAAWEQLIADELVAIDSTILRERGEVRLPSAALDELDLGLLAARAVVEADARSASCDGRFSLFDIRAGATRAVAASGVVAARGDLQGVIDDVIDRAVEQTVDLLDGEPERPAHIKGYMAAATAAAKVELAARFDALALAGVRASEGEIVDASATALSDGIELERRQVEAAAAIAGTDRLVSVTGPAGAGKTTMLRVARAALAHRGRRMVVVAPTKKAASVAGREIGASASSLHALLGDHGFRWGRDAAGAETWTRLKLGEIDPVTGTVYEGPKRYPLVAGDRIVVDEAGMVDLHAANALAAIAAESGAGIAMVGDHLQARPVGHSGAMATMTRRATAVVELTAVHRFADPEYAALTLRMRELASKDAALAVATELADRGLVHRVSDHVQARDVMVESYFRWAAGHRRVALVTSTNEEADAINEAIQQRRVEHGELPLARIAVGQGEQRLLEGDVVQTRRNDRATGVENRAVWVVRRITPAGLELASVSDAVDTRVVSHEYAAGHVHLAYASTVHGIQGETTDASIVGPGVDASGLYVGMTRGRAQNEAIAIARTDAAAKDQIAESMMRGIPEVSIDDSVRAARSELGRAARPSEHAGGDELRQLNEWMRTAHRTLLDLDSQVAAQDAGAHGRAGGDASGDDLADVRSALRARYESASHLHDDLLRQYLETERGAVARVRAQDVAAPVVAPEMRSRSWLGR</sequence>
<dbReference type="Gene3D" id="3.40.50.300">
    <property type="entry name" value="P-loop containing nucleotide triphosphate hydrolases"/>
    <property type="match status" value="2"/>
</dbReference>
<dbReference type="Gene3D" id="2.30.30.940">
    <property type="match status" value="1"/>
</dbReference>
<organism evidence="4 5">
    <name type="scientific">Microbacterium thalli</name>
    <dbReference type="NCBI Taxonomy" id="3027921"/>
    <lineage>
        <taxon>Bacteria</taxon>
        <taxon>Bacillati</taxon>
        <taxon>Actinomycetota</taxon>
        <taxon>Actinomycetes</taxon>
        <taxon>Micrococcales</taxon>
        <taxon>Microbacteriaceae</taxon>
        <taxon>Microbacterium</taxon>
    </lineage>
</organism>
<dbReference type="Pfam" id="PF13604">
    <property type="entry name" value="AAA_30"/>
    <property type="match status" value="1"/>
</dbReference>
<name>A0ABT5SF61_9MICO</name>
<dbReference type="EMBL" id="JAQZCI010000001">
    <property type="protein sequence ID" value="MDD7961399.1"/>
    <property type="molecule type" value="Genomic_DNA"/>
</dbReference>
<dbReference type="InterPro" id="IPR050534">
    <property type="entry name" value="Coronavir_polyprotein_1ab"/>
</dbReference>
<evidence type="ECO:0000256" key="1">
    <source>
        <dbReference type="ARBA" id="ARBA00022741"/>
    </source>
</evidence>
<dbReference type="SUPFAM" id="SSF52540">
    <property type="entry name" value="P-loop containing nucleoside triphosphate hydrolases"/>
    <property type="match status" value="1"/>
</dbReference>
<dbReference type="SUPFAM" id="SSF55464">
    <property type="entry name" value="Origin of replication-binding domain, RBD-like"/>
    <property type="match status" value="1"/>
</dbReference>
<evidence type="ECO:0000313" key="5">
    <source>
        <dbReference type="Proteomes" id="UP001218170"/>
    </source>
</evidence>
<dbReference type="PANTHER" id="PTHR43788:SF6">
    <property type="entry name" value="DNA HELICASE B"/>
    <property type="match status" value="1"/>
</dbReference>
<gene>
    <name evidence="4" type="primary">mobF</name>
    <name evidence="4" type="ORF">PUW80_03435</name>
</gene>
<keyword evidence="5" id="KW-1185">Reference proteome</keyword>
<evidence type="ECO:0000259" key="3">
    <source>
        <dbReference type="Pfam" id="PF08751"/>
    </source>
</evidence>
<dbReference type="PANTHER" id="PTHR43788">
    <property type="entry name" value="DNA2/NAM7 HELICASE FAMILY MEMBER"/>
    <property type="match status" value="1"/>
</dbReference>
<keyword evidence="2" id="KW-0067">ATP-binding</keyword>
<dbReference type="Pfam" id="PF08751">
    <property type="entry name" value="TrwC"/>
    <property type="match status" value="1"/>
</dbReference>
<dbReference type="NCBIfam" id="NF041492">
    <property type="entry name" value="MobF"/>
    <property type="match status" value="1"/>
</dbReference>
<feature type="domain" description="TrwC relaxase" evidence="3">
    <location>
        <begin position="64"/>
        <end position="314"/>
    </location>
</feature>
<dbReference type="InterPro" id="IPR014862">
    <property type="entry name" value="TrwC"/>
</dbReference>